<dbReference type="GO" id="GO:0005506">
    <property type="term" value="F:iron ion binding"/>
    <property type="evidence" value="ECO:0007669"/>
    <property type="project" value="InterPro"/>
</dbReference>
<evidence type="ECO:0000256" key="8">
    <source>
        <dbReference type="SAM" id="MobiDB-lite"/>
    </source>
</evidence>
<comment type="similarity">
    <text evidence="2">Belongs to the cytochrome P450 family.</text>
</comment>
<evidence type="ECO:0000313" key="11">
    <source>
        <dbReference type="Proteomes" id="UP000266272"/>
    </source>
</evidence>
<gene>
    <name evidence="10" type="ORF">TARUN_9718</name>
</gene>
<dbReference type="GO" id="GO:0020037">
    <property type="term" value="F:heme binding"/>
    <property type="evidence" value="ECO:0007669"/>
    <property type="project" value="InterPro"/>
</dbReference>
<dbReference type="InterPro" id="IPR029063">
    <property type="entry name" value="SAM-dependent_MTases_sf"/>
</dbReference>
<dbReference type="InterPro" id="IPR036396">
    <property type="entry name" value="Cyt_P450_sf"/>
</dbReference>
<evidence type="ECO:0000256" key="2">
    <source>
        <dbReference type="ARBA" id="ARBA00010617"/>
    </source>
</evidence>
<evidence type="ECO:0000256" key="9">
    <source>
        <dbReference type="SAM" id="Phobius"/>
    </source>
</evidence>
<feature type="region of interest" description="Disordered" evidence="8">
    <location>
        <begin position="258"/>
        <end position="280"/>
    </location>
</feature>
<keyword evidence="11" id="KW-1185">Reference proteome</keyword>
<feature type="transmembrane region" description="Helical" evidence="9">
    <location>
        <begin position="7"/>
        <end position="27"/>
    </location>
</feature>
<dbReference type="PANTHER" id="PTHR24305:SF157">
    <property type="entry name" value="N-ACETYLTRYPTOPHAN 6-HYDROXYLASE IVOC-RELATED"/>
    <property type="match status" value="1"/>
</dbReference>
<protein>
    <submittedName>
        <fullName evidence="10">Benzoate 4-monooxygenase cytochrome p450</fullName>
    </submittedName>
</protein>
<keyword evidence="4" id="KW-0479">Metal-binding</keyword>
<dbReference type="PANTHER" id="PTHR24305">
    <property type="entry name" value="CYTOCHROME P450"/>
    <property type="match status" value="1"/>
</dbReference>
<keyword evidence="3" id="KW-0349">Heme</keyword>
<dbReference type="GO" id="GO:0004497">
    <property type="term" value="F:monooxygenase activity"/>
    <property type="evidence" value="ECO:0007669"/>
    <property type="project" value="UniProtKB-KW"/>
</dbReference>
<name>A0A395N9I6_TRIAR</name>
<sequence>MEDMLRLWIALAGFGVYISLRIIYRLYFHPLSHIPGPKLTACTHLYEFYYNVIHVGPIVRINLREVYISNPNFYNEIYASSSRKKDEDVKYIPTYALPSSMVAAVGHEQHRFRRGIPSFLDVLSRSYPTLWTTLSSDIITAYCRGKDWDFIEDENFRNDVRNAAENAIQFTHISRFIPWLVYAMSALSPRTMAMVMLEKTKLLEFLDAFLDDIELTAYRLGAFISGSLRLAYGITARLSRVAPTESLQYKEYTIPPDDQQADRSCTTGATGKPVGDNQNRNSLLDLQNFQFTFDRSNRIEPDVGWGASGFVAASYWLQLFSTSCWITHTNLAAPITHTEQDVGRPVVCYLLDAKLAVALVPAAYAYPNDIPERERLAFQGPIIKKLFGDGLYFAPLSQAKPPQLILDLVTGVGDWAIEMGDLFPSFDVIVTDLSPIKTDMMPPSVNFYVEDS</sequence>
<keyword evidence="9" id="KW-0472">Membrane</keyword>
<evidence type="ECO:0000256" key="7">
    <source>
        <dbReference type="ARBA" id="ARBA00023033"/>
    </source>
</evidence>
<keyword evidence="7 10" id="KW-0503">Monooxygenase</keyword>
<dbReference type="AlphaFoldDB" id="A0A395N9I6"/>
<dbReference type="Gene3D" id="1.10.630.10">
    <property type="entry name" value="Cytochrome P450"/>
    <property type="match status" value="1"/>
</dbReference>
<organism evidence="10 11">
    <name type="scientific">Trichoderma arundinaceum</name>
    <dbReference type="NCBI Taxonomy" id="490622"/>
    <lineage>
        <taxon>Eukaryota</taxon>
        <taxon>Fungi</taxon>
        <taxon>Dikarya</taxon>
        <taxon>Ascomycota</taxon>
        <taxon>Pezizomycotina</taxon>
        <taxon>Sordariomycetes</taxon>
        <taxon>Hypocreomycetidae</taxon>
        <taxon>Hypocreales</taxon>
        <taxon>Hypocreaceae</taxon>
        <taxon>Trichoderma</taxon>
    </lineage>
</organism>
<evidence type="ECO:0000313" key="10">
    <source>
        <dbReference type="EMBL" id="RFU72541.1"/>
    </source>
</evidence>
<accession>A0A395N9I6</accession>
<comment type="caution">
    <text evidence="10">The sequence shown here is derived from an EMBL/GenBank/DDBJ whole genome shotgun (WGS) entry which is preliminary data.</text>
</comment>
<evidence type="ECO:0000256" key="5">
    <source>
        <dbReference type="ARBA" id="ARBA00023002"/>
    </source>
</evidence>
<evidence type="ECO:0000256" key="6">
    <source>
        <dbReference type="ARBA" id="ARBA00023004"/>
    </source>
</evidence>
<dbReference type="EMBL" id="PXOA01000832">
    <property type="protein sequence ID" value="RFU72541.1"/>
    <property type="molecule type" value="Genomic_DNA"/>
</dbReference>
<dbReference type="STRING" id="490622.A0A395N9I6"/>
<keyword evidence="6" id="KW-0408">Iron</keyword>
<dbReference type="InterPro" id="IPR050121">
    <property type="entry name" value="Cytochrome_P450_monoxygenase"/>
</dbReference>
<proteinExistence type="inferred from homology"/>
<keyword evidence="9" id="KW-0812">Transmembrane</keyword>
<comment type="cofactor">
    <cofactor evidence="1">
        <name>heme</name>
        <dbReference type="ChEBI" id="CHEBI:30413"/>
    </cofactor>
</comment>
<evidence type="ECO:0000256" key="3">
    <source>
        <dbReference type="ARBA" id="ARBA00022617"/>
    </source>
</evidence>
<evidence type="ECO:0000256" key="4">
    <source>
        <dbReference type="ARBA" id="ARBA00022723"/>
    </source>
</evidence>
<reference evidence="10 11" key="1">
    <citation type="journal article" date="2018" name="PLoS Pathog.">
        <title>Evolution of structural diversity of trichothecenes, a family of toxins produced by plant pathogenic and entomopathogenic fungi.</title>
        <authorList>
            <person name="Proctor R.H."/>
            <person name="McCormick S.P."/>
            <person name="Kim H.S."/>
            <person name="Cardoza R.E."/>
            <person name="Stanley A.M."/>
            <person name="Lindo L."/>
            <person name="Kelly A."/>
            <person name="Brown D.W."/>
            <person name="Lee T."/>
            <person name="Vaughan M.M."/>
            <person name="Alexander N.J."/>
            <person name="Busman M."/>
            <person name="Gutierrez S."/>
        </authorList>
    </citation>
    <scope>NUCLEOTIDE SEQUENCE [LARGE SCALE GENOMIC DNA]</scope>
    <source>
        <strain evidence="10 11">IBT 40837</strain>
    </source>
</reference>
<keyword evidence="9" id="KW-1133">Transmembrane helix</keyword>
<dbReference type="Proteomes" id="UP000266272">
    <property type="component" value="Unassembled WGS sequence"/>
</dbReference>
<dbReference type="SUPFAM" id="SSF48264">
    <property type="entry name" value="Cytochrome P450"/>
    <property type="match status" value="1"/>
</dbReference>
<evidence type="ECO:0000256" key="1">
    <source>
        <dbReference type="ARBA" id="ARBA00001971"/>
    </source>
</evidence>
<dbReference type="SUPFAM" id="SSF53335">
    <property type="entry name" value="S-adenosyl-L-methionine-dependent methyltransferases"/>
    <property type="match status" value="1"/>
</dbReference>
<dbReference type="GO" id="GO:0016705">
    <property type="term" value="F:oxidoreductase activity, acting on paired donors, with incorporation or reduction of molecular oxygen"/>
    <property type="evidence" value="ECO:0007669"/>
    <property type="project" value="InterPro"/>
</dbReference>
<dbReference type="OrthoDB" id="3945418at2759"/>
<keyword evidence="5" id="KW-0560">Oxidoreductase</keyword>